<evidence type="ECO:0000313" key="9">
    <source>
        <dbReference type="EMBL" id="MCC8404799.1"/>
    </source>
</evidence>
<dbReference type="InterPro" id="IPR001667">
    <property type="entry name" value="DDH_dom"/>
</dbReference>
<protein>
    <recommendedName>
        <fullName evidence="2">Single-stranded-DNA-specific exonuclease RecJ</fullName>
    </recommendedName>
</protein>
<dbReference type="PANTHER" id="PTHR30255:SF2">
    <property type="entry name" value="SINGLE-STRANDED-DNA-SPECIFIC EXONUCLEASE RECJ"/>
    <property type="match status" value="1"/>
</dbReference>
<evidence type="ECO:0000256" key="4">
    <source>
        <dbReference type="ARBA" id="ARBA00022801"/>
    </source>
</evidence>
<dbReference type="InterPro" id="IPR051673">
    <property type="entry name" value="SSDNA_exonuclease_RecJ"/>
</dbReference>
<dbReference type="InterPro" id="IPR038763">
    <property type="entry name" value="DHH_sf"/>
</dbReference>
<dbReference type="EMBL" id="JAJITC010000014">
    <property type="protein sequence ID" value="MCC8404799.1"/>
    <property type="molecule type" value="Genomic_DNA"/>
</dbReference>
<evidence type="ECO:0000256" key="5">
    <source>
        <dbReference type="ARBA" id="ARBA00022839"/>
    </source>
</evidence>
<dbReference type="PANTHER" id="PTHR30255">
    <property type="entry name" value="SINGLE-STRANDED-DNA-SPECIFIC EXONUCLEASE RECJ"/>
    <property type="match status" value="1"/>
</dbReference>
<name>A0ABS8KJ48_9BURK</name>
<dbReference type="GO" id="GO:0004527">
    <property type="term" value="F:exonuclease activity"/>
    <property type="evidence" value="ECO:0007669"/>
    <property type="project" value="UniProtKB-KW"/>
</dbReference>
<evidence type="ECO:0000259" key="7">
    <source>
        <dbReference type="Pfam" id="PF02272"/>
    </source>
</evidence>
<dbReference type="Pfam" id="PF02272">
    <property type="entry name" value="DHHA1"/>
    <property type="match status" value="1"/>
</dbReference>
<evidence type="ECO:0000259" key="6">
    <source>
        <dbReference type="Pfam" id="PF01368"/>
    </source>
</evidence>
<evidence type="ECO:0000313" key="10">
    <source>
        <dbReference type="Proteomes" id="UP001430614"/>
    </source>
</evidence>
<evidence type="ECO:0000256" key="1">
    <source>
        <dbReference type="ARBA" id="ARBA00005915"/>
    </source>
</evidence>
<evidence type="ECO:0000256" key="3">
    <source>
        <dbReference type="ARBA" id="ARBA00022722"/>
    </source>
</evidence>
<comment type="caution">
    <text evidence="9">The sequence shown here is derived from an EMBL/GenBank/DDBJ whole genome shotgun (WGS) entry which is preliminary data.</text>
</comment>
<organism evidence="9 10">
    <name type="scientific">Paraburkholderia translucens</name>
    <dbReference type="NCBI Taxonomy" id="2886945"/>
    <lineage>
        <taxon>Bacteria</taxon>
        <taxon>Pseudomonadati</taxon>
        <taxon>Pseudomonadota</taxon>
        <taxon>Betaproteobacteria</taxon>
        <taxon>Burkholderiales</taxon>
        <taxon>Burkholderiaceae</taxon>
        <taxon>Paraburkholderia</taxon>
    </lineage>
</organism>
<dbReference type="Gene3D" id="3.90.1640.30">
    <property type="match status" value="1"/>
</dbReference>
<evidence type="ECO:0000256" key="2">
    <source>
        <dbReference type="ARBA" id="ARBA00019841"/>
    </source>
</evidence>
<gene>
    <name evidence="9" type="primary">recJ</name>
    <name evidence="9" type="ORF">LJ655_23480</name>
</gene>
<comment type="similarity">
    <text evidence="1">Belongs to the RecJ family.</text>
</comment>
<sequence>MTRIVTRPCSPVDAEVLTRCGLHPVLARLYAARGVRLPEDVETGLARLVPPAELKGCDAAAELLADALQQQRRMLVVADYDCDGATACAVAVRGLRMFGGRIDYLVPNRMEHGYGLTPDIVDLAARSAAGKPDLLITVDNGIASVDGVAAANALGIDVLVTDHHLPGDELPAARAIVNPNQPGCTFPSKCLAGVGVMFYVLLALRAELRRRGAFGDALPEPRLDGLLDLVALGTVADVVKLDGNNRVLVAQGLQRIRRGRMQPGIAALFRAAARDARNASGFDLGFALGPRLNAAGRLSDMSLGIECLTTDDVGRAWELAQQLDAMNRERREIEAGMQQQALDDLSTVDPDGSTTIAVFNPGWHQGVIGIVAGRLKEKFHRPSFTFAPADETGVLVKGSGRSIAGFHLRDALDLISKREPDLIVKFGGHAMAAGLTIAAADVPRFTAAFEAVGREWLSEEALARTLETDGELEDAYFTPQFVEMLDAAVWGQGFPAPVFSGEFEVASQALVKDKHLKLQLLRGRQRFNAIWFNHTDTLPARTTVAYRLASDTWNGVSRVQLIVEHAAS</sequence>
<evidence type="ECO:0000259" key="8">
    <source>
        <dbReference type="Pfam" id="PF17768"/>
    </source>
</evidence>
<dbReference type="Pfam" id="PF01368">
    <property type="entry name" value="DHH"/>
    <property type="match status" value="1"/>
</dbReference>
<dbReference type="Pfam" id="PF17768">
    <property type="entry name" value="RecJ_OB"/>
    <property type="match status" value="1"/>
</dbReference>
<feature type="domain" description="DDH" evidence="6">
    <location>
        <begin position="74"/>
        <end position="234"/>
    </location>
</feature>
<keyword evidence="5 9" id="KW-0269">Exonuclease</keyword>
<dbReference type="InterPro" id="IPR041122">
    <property type="entry name" value="RecJ_OB"/>
</dbReference>
<keyword evidence="10" id="KW-1185">Reference proteome</keyword>
<feature type="domain" description="RecJ OB" evidence="8">
    <location>
        <begin position="468"/>
        <end position="565"/>
    </location>
</feature>
<dbReference type="InterPro" id="IPR004610">
    <property type="entry name" value="RecJ"/>
</dbReference>
<reference evidence="9 10" key="1">
    <citation type="submission" date="2021-11" db="EMBL/GenBank/DDBJ databases">
        <authorList>
            <person name="Oh E.-T."/>
            <person name="Kim S.-B."/>
        </authorList>
    </citation>
    <scope>NUCLEOTIDE SEQUENCE [LARGE SCALE GENOMIC DNA]</scope>
    <source>
        <strain evidence="9 10">MMS20-SJTN17</strain>
    </source>
</reference>
<dbReference type="NCBIfam" id="TIGR00644">
    <property type="entry name" value="recJ"/>
    <property type="match status" value="1"/>
</dbReference>
<dbReference type="RefSeq" id="WP_230563611.1">
    <property type="nucleotide sequence ID" value="NZ_JAJITC010000014.1"/>
</dbReference>
<keyword evidence="3" id="KW-0540">Nuclease</keyword>
<feature type="domain" description="DHHA1" evidence="7">
    <location>
        <begin position="356"/>
        <end position="451"/>
    </location>
</feature>
<keyword evidence="4" id="KW-0378">Hydrolase</keyword>
<accession>A0ABS8KJ48</accession>
<dbReference type="Gene3D" id="3.10.310.30">
    <property type="match status" value="1"/>
</dbReference>
<dbReference type="InterPro" id="IPR003156">
    <property type="entry name" value="DHHA1_dom"/>
</dbReference>
<dbReference type="Proteomes" id="UP001430614">
    <property type="component" value="Unassembled WGS sequence"/>
</dbReference>
<proteinExistence type="inferred from homology"/>
<dbReference type="SUPFAM" id="SSF64182">
    <property type="entry name" value="DHH phosphoesterases"/>
    <property type="match status" value="1"/>
</dbReference>